<accession>A0ABD6DQP4</accession>
<keyword evidence="2" id="KW-1185">Reference proteome</keyword>
<name>A0ABD6DQP4_9EURY</name>
<dbReference type="Proteomes" id="UP001597092">
    <property type="component" value="Unassembled WGS sequence"/>
</dbReference>
<evidence type="ECO:0000313" key="1">
    <source>
        <dbReference type="EMBL" id="MFD1684481.1"/>
    </source>
</evidence>
<sequence length="42" mass="4349">MARSGPELDSGLRERDGPVVGVVALVATERAAGRFPEVVGAR</sequence>
<dbReference type="AlphaFoldDB" id="A0ABD6DQP4"/>
<dbReference type="EMBL" id="JBHUDP010000001">
    <property type="protein sequence ID" value="MFD1684481.1"/>
    <property type="molecule type" value="Genomic_DNA"/>
</dbReference>
<dbReference type="RefSeq" id="WP_345780195.1">
    <property type="nucleotide sequence ID" value="NZ_JANHAW010000002.1"/>
</dbReference>
<evidence type="ECO:0000313" key="2">
    <source>
        <dbReference type="Proteomes" id="UP001597092"/>
    </source>
</evidence>
<organism evidence="1 2">
    <name type="scientific">Halobellus litoreus</name>
    <dbReference type="NCBI Taxonomy" id="755310"/>
    <lineage>
        <taxon>Archaea</taxon>
        <taxon>Methanobacteriati</taxon>
        <taxon>Methanobacteriota</taxon>
        <taxon>Stenosarchaea group</taxon>
        <taxon>Halobacteria</taxon>
        <taxon>Halobacteriales</taxon>
        <taxon>Haloferacaceae</taxon>
        <taxon>Halobellus</taxon>
    </lineage>
</organism>
<reference evidence="1 2" key="1">
    <citation type="journal article" date="2019" name="Int. J. Syst. Evol. Microbiol.">
        <title>The Global Catalogue of Microorganisms (GCM) 10K type strain sequencing project: providing services to taxonomists for standard genome sequencing and annotation.</title>
        <authorList>
            <consortium name="The Broad Institute Genomics Platform"/>
            <consortium name="The Broad Institute Genome Sequencing Center for Infectious Disease"/>
            <person name="Wu L."/>
            <person name="Ma J."/>
        </authorList>
    </citation>
    <scope>NUCLEOTIDE SEQUENCE [LARGE SCALE GENOMIC DNA]</scope>
    <source>
        <strain evidence="1 2">CGMCC 1.10387</strain>
    </source>
</reference>
<proteinExistence type="predicted"/>
<protein>
    <submittedName>
        <fullName evidence="1">Uncharacterized protein</fullName>
    </submittedName>
</protein>
<comment type="caution">
    <text evidence="1">The sequence shown here is derived from an EMBL/GenBank/DDBJ whole genome shotgun (WGS) entry which is preliminary data.</text>
</comment>
<gene>
    <name evidence="1" type="ORF">ACFSAS_02530</name>
</gene>